<evidence type="ECO:0000313" key="2">
    <source>
        <dbReference type="Proteomes" id="UP000244338"/>
    </source>
</evidence>
<evidence type="ECO:0000313" key="1">
    <source>
        <dbReference type="EMBL" id="PTQ55690.1"/>
    </source>
</evidence>
<organism evidence="1 2">
    <name type="scientific">Candidatus Carbonibacillus altaicus</name>
    <dbReference type="NCBI Taxonomy" id="2163959"/>
    <lineage>
        <taxon>Bacteria</taxon>
        <taxon>Bacillati</taxon>
        <taxon>Bacillota</taxon>
        <taxon>Bacilli</taxon>
        <taxon>Bacillales</taxon>
        <taxon>Candidatus Carbonibacillus</taxon>
    </lineage>
</organism>
<gene>
    <name evidence="1" type="ORF">BSOLF_1628</name>
</gene>
<name>A0A2R6XZ79_9BACL</name>
<accession>A0A2R6XZ79</accession>
<comment type="caution">
    <text evidence="1">The sequence shown here is derived from an EMBL/GenBank/DDBJ whole genome shotgun (WGS) entry which is preliminary data.</text>
</comment>
<sequence>MYCYNEPPRMRLVDDDGKMAPAALAADFVEDERELLQRRDEDS</sequence>
<dbReference type="AlphaFoldDB" id="A0A2R6XZ79"/>
<reference evidence="2" key="1">
    <citation type="journal article" date="2018" name="Sci. Rep.">
        <title>Lignite coal burning seam in the remote Altai Mountains harbors a hydrogen-driven thermophilic microbial community.</title>
        <authorList>
            <person name="Kadnikov V.V."/>
            <person name="Mardanov A.V."/>
            <person name="Ivasenko D.A."/>
            <person name="Antsiferov D.V."/>
            <person name="Beletsky A.V."/>
            <person name="Karnachuk O.V."/>
            <person name="Ravin N.V."/>
        </authorList>
    </citation>
    <scope>NUCLEOTIDE SEQUENCE [LARGE SCALE GENOMIC DNA]</scope>
</reference>
<proteinExistence type="predicted"/>
<protein>
    <submittedName>
        <fullName evidence="1">Uncharacterized protein</fullName>
    </submittedName>
</protein>
<dbReference type="Proteomes" id="UP000244338">
    <property type="component" value="Unassembled WGS sequence"/>
</dbReference>
<dbReference type="EMBL" id="PEBX01000082">
    <property type="protein sequence ID" value="PTQ55690.1"/>
    <property type="molecule type" value="Genomic_DNA"/>
</dbReference>